<keyword evidence="3" id="KW-1185">Reference proteome</keyword>
<name>G0P0N0_CAEBE</name>
<evidence type="ECO:0000256" key="1">
    <source>
        <dbReference type="SAM" id="MobiDB-lite"/>
    </source>
</evidence>
<reference evidence="3" key="1">
    <citation type="submission" date="2011-07" db="EMBL/GenBank/DDBJ databases">
        <authorList>
            <consortium name="Caenorhabditis brenneri Sequencing and Analysis Consortium"/>
            <person name="Wilson R.K."/>
        </authorList>
    </citation>
    <scope>NUCLEOTIDE SEQUENCE [LARGE SCALE GENOMIC DNA]</scope>
    <source>
        <strain evidence="3">PB2801</strain>
    </source>
</reference>
<evidence type="ECO:0000313" key="2">
    <source>
        <dbReference type="EMBL" id="EGT41797.1"/>
    </source>
</evidence>
<evidence type="ECO:0000313" key="3">
    <source>
        <dbReference type="Proteomes" id="UP000008068"/>
    </source>
</evidence>
<gene>
    <name evidence="2" type="ORF">CAEBREN_15298</name>
</gene>
<feature type="compositionally biased region" description="Polar residues" evidence="1">
    <location>
        <begin position="95"/>
        <end position="118"/>
    </location>
</feature>
<dbReference type="InParanoid" id="G0P0N0"/>
<proteinExistence type="predicted"/>
<dbReference type="AlphaFoldDB" id="G0P0N0"/>
<dbReference type="EMBL" id="GL380002">
    <property type="protein sequence ID" value="EGT41797.1"/>
    <property type="molecule type" value="Genomic_DNA"/>
</dbReference>
<accession>G0P0N0</accession>
<protein>
    <submittedName>
        <fullName evidence="2">Uncharacterized protein</fullName>
    </submittedName>
</protein>
<dbReference type="Proteomes" id="UP000008068">
    <property type="component" value="Unassembled WGS sequence"/>
</dbReference>
<dbReference type="HOGENOM" id="CLU_1751309_0_0_1"/>
<organism evidence="3">
    <name type="scientific">Caenorhabditis brenneri</name>
    <name type="common">Nematode worm</name>
    <dbReference type="NCBI Taxonomy" id="135651"/>
    <lineage>
        <taxon>Eukaryota</taxon>
        <taxon>Metazoa</taxon>
        <taxon>Ecdysozoa</taxon>
        <taxon>Nematoda</taxon>
        <taxon>Chromadorea</taxon>
        <taxon>Rhabditida</taxon>
        <taxon>Rhabditina</taxon>
        <taxon>Rhabditomorpha</taxon>
        <taxon>Rhabditoidea</taxon>
        <taxon>Rhabditidae</taxon>
        <taxon>Peloderinae</taxon>
        <taxon>Caenorhabditis</taxon>
    </lineage>
</organism>
<feature type="region of interest" description="Disordered" evidence="1">
    <location>
        <begin position="85"/>
        <end position="118"/>
    </location>
</feature>
<sequence>MAISSYDIPRNHHWTTMTVEHDKKEKKFVVTTNMTDKVHMNDNTTERKHTMMELFPVHHFANIDFASQLLRSFVLQDALGQDSKLFSSKPHGSEHNSGQHSAVQGKQTDRSTQGCQDKTTVRGTGSIIKFLINSPFFCSLMHSPHYLFS</sequence>